<evidence type="ECO:0000256" key="7">
    <source>
        <dbReference type="ARBA" id="ARBA00022777"/>
    </source>
</evidence>
<feature type="transmembrane region" description="Helical" evidence="12">
    <location>
        <begin position="26"/>
        <end position="48"/>
    </location>
</feature>
<dbReference type="EC" id="2.7.13.3" evidence="3"/>
<evidence type="ECO:0000256" key="10">
    <source>
        <dbReference type="ARBA" id="ARBA00023136"/>
    </source>
</evidence>
<dbReference type="Proteomes" id="UP000192534">
    <property type="component" value="Unassembled WGS sequence"/>
</dbReference>
<dbReference type="SMART" id="SM00388">
    <property type="entry name" value="HisKA"/>
    <property type="match status" value="1"/>
</dbReference>
<dbReference type="GO" id="GO:0000155">
    <property type="term" value="F:phosphorelay sensor kinase activity"/>
    <property type="evidence" value="ECO:0007669"/>
    <property type="project" value="InterPro"/>
</dbReference>
<dbReference type="SUPFAM" id="SSF55874">
    <property type="entry name" value="ATPase domain of HSP90 chaperone/DNA topoisomerase II/histidine kinase"/>
    <property type="match status" value="1"/>
</dbReference>
<comment type="caution">
    <text evidence="14">The sequence shown here is derived from an EMBL/GenBank/DDBJ whole genome shotgun (WGS) entry which is preliminary data.</text>
</comment>
<evidence type="ECO:0000256" key="2">
    <source>
        <dbReference type="ARBA" id="ARBA00004236"/>
    </source>
</evidence>
<keyword evidence="7" id="KW-0418">Kinase</keyword>
<comment type="catalytic activity">
    <reaction evidence="1">
        <text>ATP + protein L-histidine = ADP + protein N-phospho-L-histidine.</text>
        <dbReference type="EC" id="2.7.13.3"/>
    </reaction>
</comment>
<dbReference type="RefSeq" id="WP_237159635.1">
    <property type="nucleotide sequence ID" value="NZ_JACKUO010000010.1"/>
</dbReference>
<dbReference type="AlphaFoldDB" id="A0A1X0IHX9"/>
<comment type="subcellular location">
    <subcellularLocation>
        <location evidence="2">Cell membrane</location>
    </subcellularLocation>
</comment>
<proteinExistence type="predicted"/>
<dbReference type="Gene3D" id="3.30.565.10">
    <property type="entry name" value="Histidine kinase-like ATPase, C-terminal domain"/>
    <property type="match status" value="1"/>
</dbReference>
<dbReference type="InterPro" id="IPR005467">
    <property type="entry name" value="His_kinase_dom"/>
</dbReference>
<dbReference type="Pfam" id="PF02518">
    <property type="entry name" value="HATPase_c"/>
    <property type="match status" value="1"/>
</dbReference>
<evidence type="ECO:0000256" key="1">
    <source>
        <dbReference type="ARBA" id="ARBA00000085"/>
    </source>
</evidence>
<evidence type="ECO:0000256" key="4">
    <source>
        <dbReference type="ARBA" id="ARBA00022553"/>
    </source>
</evidence>
<dbReference type="InterPro" id="IPR003661">
    <property type="entry name" value="HisK_dim/P_dom"/>
</dbReference>
<evidence type="ECO:0000256" key="8">
    <source>
        <dbReference type="ARBA" id="ARBA00022989"/>
    </source>
</evidence>
<sequence>MTRRRETQTPAELADAAVLRRAGRSAALRSAVLLAAALVVIGLLVYLVDSHRQRQATDRELADISRIVDDVTDPPPGMALALRSPNGTVSLSANAPPGATSFLDLPTGYKDVSDNGVDYRLLVQDNKTGRVAALVDQRPRKADEQRLLASLAGAEILGMLGVAAALGIMSRRAVRPLADALALQRRFVADASHELRAPLTVLHTRAQMLALEATHEPISEPMQREIAGLVADTRALGEVVNDLLVSAERAAHPERWQHLDLVALAKQVRDSYRAHAAAAGVGLEVVSDSRTVPLTGSGPALRRAVSALVDNAIAHERPGGRVELRIDHDDSAIRLAVADSGIGLNPDQTQQLFTRFAHGPTRPDGQRRYGIGLALVQEIVAAHAGRLVVEGASGRGATFTILLPPTPQPNPTHTLIGKTRQTLRRPFRQGPDHRGSARTDACCRNARRRWRIGRRDSVKAEQERGERGESDANSDH</sequence>
<feature type="region of interest" description="Disordered" evidence="11">
    <location>
        <begin position="453"/>
        <end position="476"/>
    </location>
</feature>
<evidence type="ECO:0000313" key="15">
    <source>
        <dbReference type="Proteomes" id="UP000192534"/>
    </source>
</evidence>
<dbReference type="InterPro" id="IPR050428">
    <property type="entry name" value="TCS_sensor_his_kinase"/>
</dbReference>
<keyword evidence="4" id="KW-0597">Phosphoprotein</keyword>
<keyword evidence="5" id="KW-0808">Transferase</keyword>
<evidence type="ECO:0000256" key="11">
    <source>
        <dbReference type="SAM" id="MobiDB-lite"/>
    </source>
</evidence>
<gene>
    <name evidence="14" type="ORF">BST42_28550</name>
</gene>
<evidence type="ECO:0000256" key="12">
    <source>
        <dbReference type="SAM" id="Phobius"/>
    </source>
</evidence>
<dbReference type="InterPro" id="IPR036890">
    <property type="entry name" value="HATPase_C_sf"/>
</dbReference>
<keyword evidence="6 12" id="KW-0812">Transmembrane</keyword>
<dbReference type="EMBL" id="MVIH01000034">
    <property type="protein sequence ID" value="ORB47017.1"/>
    <property type="molecule type" value="Genomic_DNA"/>
</dbReference>
<evidence type="ECO:0000256" key="6">
    <source>
        <dbReference type="ARBA" id="ARBA00022692"/>
    </source>
</evidence>
<name>A0A1X0IHX9_MYCRH</name>
<evidence type="ECO:0000259" key="13">
    <source>
        <dbReference type="PROSITE" id="PS50109"/>
    </source>
</evidence>
<dbReference type="Gene3D" id="1.10.287.130">
    <property type="match status" value="1"/>
</dbReference>
<dbReference type="PRINTS" id="PR00344">
    <property type="entry name" value="BCTRLSENSOR"/>
</dbReference>
<protein>
    <recommendedName>
        <fullName evidence="3">histidine kinase</fullName>
        <ecNumber evidence="3">2.7.13.3</ecNumber>
    </recommendedName>
</protein>
<keyword evidence="9" id="KW-0902">Two-component regulatory system</keyword>
<dbReference type="GO" id="GO:0005886">
    <property type="term" value="C:plasma membrane"/>
    <property type="evidence" value="ECO:0007669"/>
    <property type="project" value="UniProtKB-SubCell"/>
</dbReference>
<evidence type="ECO:0000256" key="9">
    <source>
        <dbReference type="ARBA" id="ARBA00023012"/>
    </source>
</evidence>
<evidence type="ECO:0000256" key="5">
    <source>
        <dbReference type="ARBA" id="ARBA00022679"/>
    </source>
</evidence>
<reference evidence="14 15" key="1">
    <citation type="submission" date="2016-12" db="EMBL/GenBank/DDBJ databases">
        <title>The new phylogeny of genus Mycobacterium.</title>
        <authorList>
            <person name="Tortoli E."/>
            <person name="Trovato A."/>
            <person name="Cirillo D.M."/>
        </authorList>
    </citation>
    <scope>NUCLEOTIDE SEQUENCE [LARGE SCALE GENOMIC DNA]</scope>
    <source>
        <strain evidence="14 15">DSM 44223</strain>
    </source>
</reference>
<dbReference type="Pfam" id="PF00512">
    <property type="entry name" value="HisKA"/>
    <property type="match status" value="1"/>
</dbReference>
<accession>A0A1X0IHX9</accession>
<dbReference type="PROSITE" id="PS50109">
    <property type="entry name" value="HIS_KIN"/>
    <property type="match status" value="1"/>
</dbReference>
<dbReference type="InterPro" id="IPR036097">
    <property type="entry name" value="HisK_dim/P_sf"/>
</dbReference>
<dbReference type="CDD" id="cd00082">
    <property type="entry name" value="HisKA"/>
    <property type="match status" value="1"/>
</dbReference>
<feature type="domain" description="Histidine kinase" evidence="13">
    <location>
        <begin position="190"/>
        <end position="407"/>
    </location>
</feature>
<keyword evidence="10 12" id="KW-0472">Membrane</keyword>
<organism evidence="14 15">
    <name type="scientific">Mycolicibacterium rhodesiae</name>
    <name type="common">Mycobacterium rhodesiae</name>
    <dbReference type="NCBI Taxonomy" id="36814"/>
    <lineage>
        <taxon>Bacteria</taxon>
        <taxon>Bacillati</taxon>
        <taxon>Actinomycetota</taxon>
        <taxon>Actinomycetes</taxon>
        <taxon>Mycobacteriales</taxon>
        <taxon>Mycobacteriaceae</taxon>
        <taxon>Mycolicibacterium</taxon>
    </lineage>
</organism>
<evidence type="ECO:0000313" key="14">
    <source>
        <dbReference type="EMBL" id="ORB47017.1"/>
    </source>
</evidence>
<dbReference type="PANTHER" id="PTHR45436">
    <property type="entry name" value="SENSOR HISTIDINE KINASE YKOH"/>
    <property type="match status" value="1"/>
</dbReference>
<dbReference type="InterPro" id="IPR004358">
    <property type="entry name" value="Sig_transdc_His_kin-like_C"/>
</dbReference>
<dbReference type="SMART" id="SM00387">
    <property type="entry name" value="HATPase_c"/>
    <property type="match status" value="1"/>
</dbReference>
<dbReference type="PANTHER" id="PTHR45436:SF5">
    <property type="entry name" value="SENSOR HISTIDINE KINASE TRCS"/>
    <property type="match status" value="1"/>
</dbReference>
<evidence type="ECO:0000256" key="3">
    <source>
        <dbReference type="ARBA" id="ARBA00012438"/>
    </source>
</evidence>
<keyword evidence="8 12" id="KW-1133">Transmembrane helix</keyword>
<keyword evidence="15" id="KW-1185">Reference proteome</keyword>
<feature type="transmembrane region" description="Helical" evidence="12">
    <location>
        <begin position="147"/>
        <end position="169"/>
    </location>
</feature>
<dbReference type="InterPro" id="IPR003594">
    <property type="entry name" value="HATPase_dom"/>
</dbReference>
<dbReference type="SUPFAM" id="SSF47384">
    <property type="entry name" value="Homodimeric domain of signal transducing histidine kinase"/>
    <property type="match status" value="1"/>
</dbReference>